<organism evidence="1 2">
    <name type="scientific">Loa loa</name>
    <name type="common">Eye worm</name>
    <name type="synonym">Filaria loa</name>
    <dbReference type="NCBI Taxonomy" id="7209"/>
    <lineage>
        <taxon>Eukaryota</taxon>
        <taxon>Metazoa</taxon>
        <taxon>Ecdysozoa</taxon>
        <taxon>Nematoda</taxon>
        <taxon>Chromadorea</taxon>
        <taxon>Rhabditida</taxon>
        <taxon>Spirurina</taxon>
        <taxon>Spiruromorpha</taxon>
        <taxon>Filarioidea</taxon>
        <taxon>Onchocercidae</taxon>
        <taxon>Loa</taxon>
    </lineage>
</organism>
<protein>
    <submittedName>
        <fullName evidence="2">Gag-pol polyprotein</fullName>
    </submittedName>
</protein>
<reference evidence="1" key="1">
    <citation type="submission" date="2012-04" db="EMBL/GenBank/DDBJ databases">
        <title>The Genome Sequence of Loa loa.</title>
        <authorList>
            <consortium name="The Broad Institute Genome Sequencing Platform"/>
            <consortium name="Broad Institute Genome Sequencing Center for Infectious Disease"/>
            <person name="Nutman T.B."/>
            <person name="Fink D.L."/>
            <person name="Russ C."/>
            <person name="Young S."/>
            <person name="Zeng Q."/>
            <person name="Gargeya S."/>
            <person name="Alvarado L."/>
            <person name="Berlin A."/>
            <person name="Chapman S.B."/>
            <person name="Chen Z."/>
            <person name="Freedman E."/>
            <person name="Gellesch M."/>
            <person name="Goldberg J."/>
            <person name="Griggs A."/>
            <person name="Gujja S."/>
            <person name="Heilman E.R."/>
            <person name="Heiman D."/>
            <person name="Howarth C."/>
            <person name="Mehta T."/>
            <person name="Neiman D."/>
            <person name="Pearson M."/>
            <person name="Roberts A."/>
            <person name="Saif S."/>
            <person name="Shea T."/>
            <person name="Shenoy N."/>
            <person name="Sisk P."/>
            <person name="Stolte C."/>
            <person name="Sykes S."/>
            <person name="White J."/>
            <person name="Yandava C."/>
            <person name="Haas B."/>
            <person name="Henn M.R."/>
            <person name="Nusbaum C."/>
            <person name="Birren B."/>
        </authorList>
    </citation>
    <scope>NUCLEOTIDE SEQUENCE [LARGE SCALE GENOMIC DNA]</scope>
</reference>
<proteinExistence type="predicted"/>
<evidence type="ECO:0000313" key="2">
    <source>
        <dbReference type="WBParaSite" id="EN70_1371"/>
    </source>
</evidence>
<sequence>MTEVNDAEIMTEVNDAEIMTEVNDAGIMTEVNDAEIMTEVNNTKAIAEGRSINFVIWPRGKHPSIQPVHHLQHVQQLYLYRHNLSRLK</sequence>
<dbReference type="AlphaFoldDB" id="A0A1I7VDJ2"/>
<reference evidence="2" key="2">
    <citation type="submission" date="2016-11" db="UniProtKB">
        <authorList>
            <consortium name="WormBaseParasite"/>
        </authorList>
    </citation>
    <scope>IDENTIFICATION</scope>
</reference>
<evidence type="ECO:0000313" key="1">
    <source>
        <dbReference type="Proteomes" id="UP000095285"/>
    </source>
</evidence>
<dbReference type="WBParaSite" id="EN70_1371">
    <property type="protein sequence ID" value="EN70_1371"/>
    <property type="gene ID" value="EN70_1371"/>
</dbReference>
<name>A0A1I7VDJ2_LOALO</name>
<keyword evidence="1" id="KW-1185">Reference proteome</keyword>
<dbReference type="Proteomes" id="UP000095285">
    <property type="component" value="Unassembled WGS sequence"/>
</dbReference>
<accession>A0A1I7VDJ2</accession>